<protein>
    <submittedName>
        <fullName evidence="2">Uncharacterized protein</fullName>
    </submittedName>
</protein>
<evidence type="ECO:0000256" key="1">
    <source>
        <dbReference type="SAM" id="MobiDB-lite"/>
    </source>
</evidence>
<feature type="region of interest" description="Disordered" evidence="1">
    <location>
        <begin position="1"/>
        <end position="30"/>
    </location>
</feature>
<gene>
    <name evidence="2" type="ORF">Tci_017175</name>
</gene>
<sequence>MRNVKAPVKEPEAKNAEKEPEQETQDTGPIPITIIRTITKLALEIEMIGSSSRLQLTDTILEVQLINAEIQAYMEIEEQKEKDIHVAKLMALSKPELFKVVHEEVTKAGVDPKHLDNDRRNFDVHNPFNFGDFKVTKLDELGPIIQKKKNKVVGELVTSLGKRYDRQKVIPKEPEINPTLHVPGQVLSLTSRRKRKH</sequence>
<accession>A0A6L2K8Z9</accession>
<organism evidence="2">
    <name type="scientific">Tanacetum cinerariifolium</name>
    <name type="common">Dalmatian daisy</name>
    <name type="synonym">Chrysanthemum cinerariifolium</name>
    <dbReference type="NCBI Taxonomy" id="118510"/>
    <lineage>
        <taxon>Eukaryota</taxon>
        <taxon>Viridiplantae</taxon>
        <taxon>Streptophyta</taxon>
        <taxon>Embryophyta</taxon>
        <taxon>Tracheophyta</taxon>
        <taxon>Spermatophyta</taxon>
        <taxon>Magnoliopsida</taxon>
        <taxon>eudicotyledons</taxon>
        <taxon>Gunneridae</taxon>
        <taxon>Pentapetalae</taxon>
        <taxon>asterids</taxon>
        <taxon>campanulids</taxon>
        <taxon>Asterales</taxon>
        <taxon>Asteraceae</taxon>
        <taxon>Asteroideae</taxon>
        <taxon>Anthemideae</taxon>
        <taxon>Anthemidinae</taxon>
        <taxon>Tanacetum</taxon>
    </lineage>
</organism>
<proteinExistence type="predicted"/>
<comment type="caution">
    <text evidence="2">The sequence shown here is derived from an EMBL/GenBank/DDBJ whole genome shotgun (WGS) entry which is preliminary data.</text>
</comment>
<dbReference type="EMBL" id="BKCJ010001952">
    <property type="protein sequence ID" value="GEU45197.1"/>
    <property type="molecule type" value="Genomic_DNA"/>
</dbReference>
<evidence type="ECO:0000313" key="2">
    <source>
        <dbReference type="EMBL" id="GEU45197.1"/>
    </source>
</evidence>
<feature type="compositionally biased region" description="Basic and acidic residues" evidence="1">
    <location>
        <begin position="7"/>
        <end position="21"/>
    </location>
</feature>
<reference evidence="2" key="1">
    <citation type="journal article" date="2019" name="Sci. Rep.">
        <title>Draft genome of Tanacetum cinerariifolium, the natural source of mosquito coil.</title>
        <authorList>
            <person name="Yamashiro T."/>
            <person name="Shiraishi A."/>
            <person name="Satake H."/>
            <person name="Nakayama K."/>
        </authorList>
    </citation>
    <scope>NUCLEOTIDE SEQUENCE</scope>
</reference>
<dbReference type="AlphaFoldDB" id="A0A6L2K8Z9"/>
<name>A0A6L2K8Z9_TANCI</name>